<dbReference type="RefSeq" id="WP_190037131.1">
    <property type="nucleotide sequence ID" value="NZ_BMWD01000014.1"/>
</dbReference>
<proteinExistence type="predicted"/>
<dbReference type="EMBL" id="BMWD01000014">
    <property type="protein sequence ID" value="GGX70445.1"/>
    <property type="molecule type" value="Genomic_DNA"/>
</dbReference>
<reference evidence="2" key="2">
    <citation type="submission" date="2020-09" db="EMBL/GenBank/DDBJ databases">
        <authorList>
            <person name="Sun Q."/>
            <person name="Ohkuma M."/>
        </authorList>
    </citation>
    <scope>NUCLEOTIDE SEQUENCE</scope>
    <source>
        <strain evidence="2">JCM 4956</strain>
    </source>
</reference>
<protein>
    <submittedName>
        <fullName evidence="2">Uncharacterized protein</fullName>
    </submittedName>
</protein>
<evidence type="ECO:0000313" key="3">
    <source>
        <dbReference type="Proteomes" id="UP000645555"/>
    </source>
</evidence>
<organism evidence="2 3">
    <name type="scientific">Streptomyces fructofermentans</name>
    <dbReference type="NCBI Taxonomy" id="152141"/>
    <lineage>
        <taxon>Bacteria</taxon>
        <taxon>Bacillati</taxon>
        <taxon>Actinomycetota</taxon>
        <taxon>Actinomycetes</taxon>
        <taxon>Kitasatosporales</taxon>
        <taxon>Streptomycetaceae</taxon>
        <taxon>Streptomyces</taxon>
    </lineage>
</organism>
<evidence type="ECO:0000313" key="2">
    <source>
        <dbReference type="EMBL" id="GGX70445.1"/>
    </source>
</evidence>
<gene>
    <name evidence="2" type="ORF">GCM10010515_42700</name>
</gene>
<feature type="compositionally biased region" description="Basic and acidic residues" evidence="1">
    <location>
        <begin position="833"/>
        <end position="850"/>
    </location>
</feature>
<evidence type="ECO:0000256" key="1">
    <source>
        <dbReference type="SAM" id="MobiDB-lite"/>
    </source>
</evidence>
<accession>A0A918NHB1</accession>
<name>A0A918NHB1_9ACTN</name>
<comment type="caution">
    <text evidence="2">The sequence shown here is derived from an EMBL/GenBank/DDBJ whole genome shotgun (WGS) entry which is preliminary data.</text>
</comment>
<keyword evidence="3" id="KW-1185">Reference proteome</keyword>
<reference evidence="2" key="1">
    <citation type="journal article" date="2014" name="Int. J. Syst. Evol. Microbiol.">
        <title>Complete genome sequence of Corynebacterium casei LMG S-19264T (=DSM 44701T), isolated from a smear-ripened cheese.</title>
        <authorList>
            <consortium name="US DOE Joint Genome Institute (JGI-PGF)"/>
            <person name="Walter F."/>
            <person name="Albersmeier A."/>
            <person name="Kalinowski J."/>
            <person name="Ruckert C."/>
        </authorList>
    </citation>
    <scope>NUCLEOTIDE SEQUENCE</scope>
    <source>
        <strain evidence="2">JCM 4956</strain>
    </source>
</reference>
<dbReference type="Proteomes" id="UP000645555">
    <property type="component" value="Unassembled WGS sequence"/>
</dbReference>
<sequence length="1285" mass="137693">MTEDSEPEELSAMLTQLWEAAGPPRGAARQLGVPRPTLRDWRLGHSAPSAGRTEEFWLVVRTLQQWAGSAVRTDAEWEAALRAAQQAGTQRQHEQTTKLWAKDARGRFVQPHGPAAEPAQPGFRERASERAVMNAFIRNSGSGEPSYLCWQADAPVGKTVLLADYVRRPPRGVDILNFFVSAACGLNTRAEFEKCMVEQIGALLRCPPQPWIPRGAPSLRQLFTAAADRSAEHKRKLVLVVDGLDDDVAWSGPAPGDSPTDADLPRGSIAALLPASPPAGMRVIVSLRRWAVLPEDVAARHPLRHRKHVRTLSPIAGTPQSRRTPPAATTLGKTVAGLLAVAGGGLRAQDAAELVGVSADRIDRLLRGPEGRAFVLDDPVLQTYALAGADLAREVRADLGDEEIERHTLTLLTWAQRWQTAGWPEATPPYPLTYGQRLSMDATDRAAYLLDPRRLRRLASVAGHDVALAQLDAYEAEIDANGTDPLPGDLAELLPLAAARTVLQGEARELPFGAPALLVRLGEDARARDVARYAPTPAARAVHLADVAVEMAYADRPGADAVVKEAEGWLTHLGHGFPGPLQDPTTYTRILEAARRLVELGRRSVTRSLLRAVVRDQGAGVEALTEAAKILITVQDLDIAAALHERAETLSQGSTRARTAAVDLWSALAHANPPRSGIAGDHIMAICEELTTQDGLGAVDVWAAAAPALARLPAPRPKVALKATRTALALFAEALADPDALSENDQAHLRRELAGTLARLTRAVDETGGSTRHAFDDIKQLLASLPEHLHIGVLGDLLPERAQVLIEVGEECRAHQDRQAAAALKELDNAHRRFKDGEREQGRAEGERIRSQQVKPATGTRKSRPTPTLQRAKKHRPSMGLPTFDDSPMPDHLLRLHEAEQHLSSGDLLRSRELLETALRRSPITTTRPPLLEGWMMALSQALGTAGEFATAEALSNSLPGTPDRVRHLAALSLGASLGGHSEAAERHAGGAAHLLSDDSPPDLKNLVAQALAYAGDGPAATATIADSTGTAVKRQALTSVAAGLVHHCPAAAAQIAEPLVEGLAQRIDEGIPFRFLPELAALLLAYPNARQPDPRLRQALRRAVLSCAGTATSWHAPSVTVIALLEHLGHIPEEDHPLVAGMKSRWQRSLQPGQPACTELALMSAVTGDSAALRHHAETARTSDGRAAALSAAATHLAGASVALSTNWRADDRVVRTCLALAHASGEGDPPDQKTARHIARSLLRSGDWTHTIVMLPELAPTALGAVSWIMCGFMRAARVTVPR</sequence>
<feature type="region of interest" description="Disordered" evidence="1">
    <location>
        <begin position="833"/>
        <end position="885"/>
    </location>
</feature>